<feature type="non-terminal residue" evidence="2">
    <location>
        <position position="171"/>
    </location>
</feature>
<dbReference type="AlphaFoldDB" id="A0A9K3GMM4"/>
<proteinExistence type="predicted"/>
<name>A0A9K3GMM4_9EUKA</name>
<gene>
    <name evidence="2" type="ORF">KIPB_010157</name>
</gene>
<sequence length="171" mass="17874">IPICAELLEDGLFVDKFREAKGAILLEELETLKALTAAKQAEYDAFLAGDGHSAQDIYEATIGDLTAVVQGTLAGVTQADINPIEASVRAPVHPPSVTEPQFELGMTVTSMDEAPVEVEAESENPEFSGTVVAKPPSPPSQSFLVTPTADKPSQPLSPLITSTVAGAEIST</sequence>
<accession>A0A9K3GMM4</accession>
<reference evidence="2 3" key="1">
    <citation type="journal article" date="2018" name="PLoS ONE">
        <title>The draft genome of Kipferlia bialata reveals reductive genome evolution in fornicate parasites.</title>
        <authorList>
            <person name="Tanifuji G."/>
            <person name="Takabayashi S."/>
            <person name="Kume K."/>
            <person name="Takagi M."/>
            <person name="Nakayama T."/>
            <person name="Kamikawa R."/>
            <person name="Inagaki Y."/>
            <person name="Hashimoto T."/>
        </authorList>
    </citation>
    <scope>NUCLEOTIDE SEQUENCE [LARGE SCALE GENOMIC DNA]</scope>
    <source>
        <strain evidence="2">NY0173</strain>
    </source>
</reference>
<protein>
    <submittedName>
        <fullName evidence="2">Uncharacterized protein</fullName>
    </submittedName>
</protein>
<comment type="caution">
    <text evidence="2">The sequence shown here is derived from an EMBL/GenBank/DDBJ whole genome shotgun (WGS) entry which is preliminary data.</text>
</comment>
<organism evidence="2 3">
    <name type="scientific">Kipferlia bialata</name>
    <dbReference type="NCBI Taxonomy" id="797122"/>
    <lineage>
        <taxon>Eukaryota</taxon>
        <taxon>Metamonada</taxon>
        <taxon>Carpediemonas-like organisms</taxon>
        <taxon>Kipferlia</taxon>
    </lineage>
</organism>
<feature type="non-terminal residue" evidence="2">
    <location>
        <position position="1"/>
    </location>
</feature>
<evidence type="ECO:0000313" key="3">
    <source>
        <dbReference type="Proteomes" id="UP000265618"/>
    </source>
</evidence>
<dbReference type="EMBL" id="BDIP01003679">
    <property type="protein sequence ID" value="GIQ88001.1"/>
    <property type="molecule type" value="Genomic_DNA"/>
</dbReference>
<evidence type="ECO:0000256" key="1">
    <source>
        <dbReference type="SAM" id="MobiDB-lite"/>
    </source>
</evidence>
<keyword evidence="3" id="KW-1185">Reference proteome</keyword>
<feature type="compositionally biased region" description="Polar residues" evidence="1">
    <location>
        <begin position="154"/>
        <end position="171"/>
    </location>
</feature>
<dbReference type="Proteomes" id="UP000265618">
    <property type="component" value="Unassembled WGS sequence"/>
</dbReference>
<feature type="region of interest" description="Disordered" evidence="1">
    <location>
        <begin position="120"/>
        <end position="171"/>
    </location>
</feature>
<evidence type="ECO:0000313" key="2">
    <source>
        <dbReference type="EMBL" id="GIQ88001.1"/>
    </source>
</evidence>